<gene>
    <name evidence="3" type="ORF">L914_14072</name>
    <name evidence="1" type="ORF">L916_14164</name>
    <name evidence="2" type="ORF">L917_13947</name>
</gene>
<dbReference type="EMBL" id="KI681209">
    <property type="protein sequence ID" value="ETL86658.1"/>
    <property type="molecule type" value="Genomic_DNA"/>
</dbReference>
<sequence>MTATTHRRSTPLLYHEHGLIAVAIASRTTQRD</sequence>
<reference evidence="1" key="2">
    <citation type="submission" date="2013-11" db="EMBL/GenBank/DDBJ databases">
        <title>The Genome Sequence of Phytophthora parasitica CJ05E6.</title>
        <authorList>
            <consortium name="The Broad Institute Genomics Platform"/>
            <person name="Russ C."/>
            <person name="Tyler B."/>
            <person name="Panabieres F."/>
            <person name="Shan W."/>
            <person name="Tripathy S."/>
            <person name="Grunwald N."/>
            <person name="Machado M."/>
            <person name="Johnson C.S."/>
            <person name="Arredondo F."/>
            <person name="Hong C."/>
            <person name="Coffey M."/>
            <person name="Young S.K."/>
            <person name="Zeng Q."/>
            <person name="Gargeya S."/>
            <person name="Fitzgerald M."/>
            <person name="Abouelleil A."/>
            <person name="Alvarado L."/>
            <person name="Chapman S.B."/>
            <person name="Gainer-Dewar J."/>
            <person name="Goldberg J."/>
            <person name="Griggs A."/>
            <person name="Gujja S."/>
            <person name="Hansen M."/>
            <person name="Howarth C."/>
            <person name="Imamovic A."/>
            <person name="Ireland A."/>
            <person name="Larimer J."/>
            <person name="McCowan C."/>
            <person name="Murphy C."/>
            <person name="Pearson M."/>
            <person name="Poon T.W."/>
            <person name="Priest M."/>
            <person name="Roberts A."/>
            <person name="Saif S."/>
            <person name="Shea T."/>
            <person name="Sykes S."/>
            <person name="Wortman J."/>
            <person name="Nusbaum C."/>
            <person name="Birren B."/>
        </authorList>
    </citation>
    <scope>NUCLEOTIDE SEQUENCE [LARGE SCALE GENOMIC DNA]</scope>
    <source>
        <strain evidence="1">CJ05E6</strain>
    </source>
</reference>
<dbReference type="EMBL" id="KI674536">
    <property type="protein sequence ID" value="ETL33359.1"/>
    <property type="molecule type" value="Genomic_DNA"/>
</dbReference>
<reference evidence="2" key="1">
    <citation type="submission" date="2013-11" db="EMBL/GenBank/DDBJ databases">
        <title>The Genome Sequence of Phytophthora parasitica CHvinca01.</title>
        <authorList>
            <consortium name="The Broad Institute Genomics Platform"/>
            <person name="Russ C."/>
            <person name="Tyler B."/>
            <person name="Panabieres F."/>
            <person name="Shan W."/>
            <person name="Tripathy S."/>
            <person name="Grunwald N."/>
            <person name="Machado M."/>
            <person name="Johnson C.S."/>
            <person name="Arredondo F."/>
            <person name="Hong C."/>
            <person name="Coffey M."/>
            <person name="Young S.K."/>
            <person name="Zeng Q."/>
            <person name="Gargeya S."/>
            <person name="Fitzgerald M."/>
            <person name="Abouelleil A."/>
            <person name="Alvarado L."/>
            <person name="Chapman S.B."/>
            <person name="Gainer-Dewar J."/>
            <person name="Goldberg J."/>
            <person name="Griggs A."/>
            <person name="Gujja S."/>
            <person name="Hansen M."/>
            <person name="Howarth C."/>
            <person name="Imamovic A."/>
            <person name="Ireland A."/>
            <person name="Larimer J."/>
            <person name="McCowan C."/>
            <person name="Murphy C."/>
            <person name="Pearson M."/>
            <person name="Poon T.W."/>
            <person name="Priest M."/>
            <person name="Roberts A."/>
            <person name="Saif S."/>
            <person name="Shea T."/>
            <person name="Sykes S."/>
            <person name="Wortman J."/>
            <person name="Nusbaum C."/>
            <person name="Birren B."/>
        </authorList>
    </citation>
    <scope>NUCLEOTIDE SEQUENCE [LARGE SCALE GENOMIC DNA]</scope>
    <source>
        <strain evidence="2">CHvinca01</strain>
    </source>
</reference>
<evidence type="ECO:0000313" key="2">
    <source>
        <dbReference type="EMBL" id="ETL86658.1"/>
    </source>
</evidence>
<evidence type="ECO:0000313" key="3">
    <source>
        <dbReference type="EMBL" id="ETM39824.1"/>
    </source>
</evidence>
<proteinExistence type="predicted"/>
<organism evidence="1">
    <name type="scientific">Phytophthora nicotianae</name>
    <name type="common">Potato buckeye rot agent</name>
    <name type="synonym">Phytophthora parasitica</name>
    <dbReference type="NCBI Taxonomy" id="4792"/>
    <lineage>
        <taxon>Eukaryota</taxon>
        <taxon>Sar</taxon>
        <taxon>Stramenopiles</taxon>
        <taxon>Oomycota</taxon>
        <taxon>Peronosporomycetes</taxon>
        <taxon>Peronosporales</taxon>
        <taxon>Peronosporaceae</taxon>
        <taxon>Phytophthora</taxon>
    </lineage>
</organism>
<dbReference type="Proteomes" id="UP000053864">
    <property type="component" value="Unassembled WGS sequence"/>
</dbReference>
<evidence type="ECO:0000313" key="1">
    <source>
        <dbReference type="EMBL" id="ETL33359.1"/>
    </source>
</evidence>
<dbReference type="Proteomes" id="UP000054423">
    <property type="component" value="Unassembled WGS sequence"/>
</dbReference>
<reference evidence="3" key="3">
    <citation type="submission" date="2013-11" db="EMBL/GenBank/DDBJ databases">
        <title>The Genome Sequence of Phytophthora parasitica IAC_01/95.</title>
        <authorList>
            <consortium name="The Broad Institute Genomics Platform"/>
            <person name="Russ C."/>
            <person name="Tyler B."/>
            <person name="Panabieres F."/>
            <person name="Shan W."/>
            <person name="Tripathy S."/>
            <person name="Grunwald N."/>
            <person name="Machado M."/>
            <person name="Johnson C.S."/>
            <person name="Arredondo F."/>
            <person name="Hong C."/>
            <person name="Coffey M."/>
            <person name="Young S.K."/>
            <person name="Zeng Q."/>
            <person name="Gargeya S."/>
            <person name="Fitzgerald M."/>
            <person name="Abouelleil A."/>
            <person name="Alvarado L."/>
            <person name="Chapman S.B."/>
            <person name="Gainer-Dewar J."/>
            <person name="Goldberg J."/>
            <person name="Griggs A."/>
            <person name="Gujja S."/>
            <person name="Hansen M."/>
            <person name="Howarth C."/>
            <person name="Imamovic A."/>
            <person name="Ireland A."/>
            <person name="Larimer J."/>
            <person name="McCowan C."/>
            <person name="Murphy C."/>
            <person name="Pearson M."/>
            <person name="Poon T.W."/>
            <person name="Priest M."/>
            <person name="Roberts A."/>
            <person name="Saif S."/>
            <person name="Shea T."/>
            <person name="Sykes S."/>
            <person name="Wortman J."/>
            <person name="Nusbaum C."/>
            <person name="Birren B."/>
        </authorList>
    </citation>
    <scope>NUCLEOTIDE SEQUENCE [LARGE SCALE GENOMIC DNA]</scope>
    <source>
        <strain evidence="3">IAC_01/95</strain>
    </source>
</reference>
<name>W2IGH3_PHYNI</name>
<dbReference type="Proteomes" id="UP000054532">
    <property type="component" value="Unassembled WGS sequence"/>
</dbReference>
<dbReference type="EMBL" id="KI694462">
    <property type="protein sequence ID" value="ETM39824.1"/>
    <property type="molecule type" value="Genomic_DNA"/>
</dbReference>
<accession>W2IGH3</accession>
<protein>
    <submittedName>
        <fullName evidence="1">Uncharacterized protein</fullName>
    </submittedName>
</protein>
<dbReference type="AlphaFoldDB" id="W2IGH3"/>